<gene>
    <name evidence="15" type="ORF">H8L47_12795</name>
</gene>
<organism evidence="15 16">
    <name type="scientific">Undibacterium umbellatum</name>
    <dbReference type="NCBI Taxonomy" id="2762300"/>
    <lineage>
        <taxon>Bacteria</taxon>
        <taxon>Pseudomonadati</taxon>
        <taxon>Pseudomonadota</taxon>
        <taxon>Betaproteobacteria</taxon>
        <taxon>Burkholderiales</taxon>
        <taxon>Oxalobacteraceae</taxon>
        <taxon>Undibacterium</taxon>
    </lineage>
</organism>
<evidence type="ECO:0000256" key="5">
    <source>
        <dbReference type="ARBA" id="ARBA00022679"/>
    </source>
</evidence>
<dbReference type="Pfam" id="PF00512">
    <property type="entry name" value="HisKA"/>
    <property type="match status" value="1"/>
</dbReference>
<feature type="transmembrane region" description="Helical" evidence="13">
    <location>
        <begin position="12"/>
        <end position="32"/>
    </location>
</feature>
<evidence type="ECO:0000256" key="3">
    <source>
        <dbReference type="ARBA" id="ARBA00012438"/>
    </source>
</evidence>
<evidence type="ECO:0000256" key="7">
    <source>
        <dbReference type="ARBA" id="ARBA00022741"/>
    </source>
</evidence>
<dbReference type="InterPro" id="IPR036097">
    <property type="entry name" value="HisK_dim/P_sf"/>
</dbReference>
<dbReference type="InterPro" id="IPR036890">
    <property type="entry name" value="HATPase_C_sf"/>
</dbReference>
<dbReference type="Gene3D" id="1.20.5.1040">
    <property type="entry name" value="Sensor protein qsec"/>
    <property type="match status" value="1"/>
</dbReference>
<keyword evidence="16" id="KW-1185">Reference proteome</keyword>
<evidence type="ECO:0000256" key="9">
    <source>
        <dbReference type="ARBA" id="ARBA00022840"/>
    </source>
</evidence>
<dbReference type="InterPro" id="IPR005467">
    <property type="entry name" value="His_kinase_dom"/>
</dbReference>
<evidence type="ECO:0000256" key="8">
    <source>
        <dbReference type="ARBA" id="ARBA00022777"/>
    </source>
</evidence>
<dbReference type="InterPro" id="IPR004358">
    <property type="entry name" value="Sig_transdc_His_kin-like_C"/>
</dbReference>
<evidence type="ECO:0000256" key="6">
    <source>
        <dbReference type="ARBA" id="ARBA00022692"/>
    </source>
</evidence>
<reference evidence="15 16" key="1">
    <citation type="submission" date="2020-08" db="EMBL/GenBank/DDBJ databases">
        <title>Novel species isolated from subtropical streams in China.</title>
        <authorList>
            <person name="Lu H."/>
        </authorList>
    </citation>
    <scope>NUCLEOTIDE SEQUENCE [LARGE SCALE GENOMIC DNA]</scope>
    <source>
        <strain evidence="15 16">NL8W</strain>
    </source>
</reference>
<dbReference type="SMART" id="SM00387">
    <property type="entry name" value="HATPase_c"/>
    <property type="match status" value="1"/>
</dbReference>
<keyword evidence="4" id="KW-0597">Phosphoprotein</keyword>
<dbReference type="InterPro" id="IPR013727">
    <property type="entry name" value="2CSK_N"/>
</dbReference>
<keyword evidence="8 15" id="KW-0418">Kinase</keyword>
<name>A0ABR6Z9U1_9BURK</name>
<accession>A0ABR6Z9U1</accession>
<comment type="caution">
    <text evidence="15">The sequence shown here is derived from an EMBL/GenBank/DDBJ whole genome shotgun (WGS) entry which is preliminary data.</text>
</comment>
<evidence type="ECO:0000256" key="2">
    <source>
        <dbReference type="ARBA" id="ARBA00004141"/>
    </source>
</evidence>
<dbReference type="PANTHER" id="PTHR45436">
    <property type="entry name" value="SENSOR HISTIDINE KINASE YKOH"/>
    <property type="match status" value="1"/>
</dbReference>
<proteinExistence type="predicted"/>
<keyword evidence="10 13" id="KW-1133">Transmembrane helix</keyword>
<evidence type="ECO:0000256" key="4">
    <source>
        <dbReference type="ARBA" id="ARBA00022553"/>
    </source>
</evidence>
<dbReference type="EMBL" id="JACOFX010000005">
    <property type="protein sequence ID" value="MBC3908438.1"/>
    <property type="molecule type" value="Genomic_DNA"/>
</dbReference>
<dbReference type="PRINTS" id="PR00344">
    <property type="entry name" value="BCTRLSENSOR"/>
</dbReference>
<feature type="domain" description="Histidine kinase" evidence="14">
    <location>
        <begin position="237"/>
        <end position="449"/>
    </location>
</feature>
<sequence>MNTRPSLQNRLLVLTLTAVASIWLLATAMTWFDARHELDEVLDGHLAQAASLLTTHQVHEIIEKGESREPRTLHKYAPKVMYQVFHGGRLGLRSANAPDTPILDDGKELKAGFTSIQIKNREWRVFSTIGVESDVQVYVAEEVQARTAILYAVLRSMILPFIIALPILGLALWFAVRQGMSPITRLGRVLEQRQPAAVNPIEMDGTSKETQTVIQALNGLLERIAGLMESERRFTADAAHELRTPLAALRTQAQVAMAEHDEIKRQRALKNTLEACDRTSRLIEQLLTLSRLENNAEAEFLLFDMSATIRKQLADIAPKAISRNQKMELDMDCHCSINGNEILMSVLIRNLIDNAVRYSPEAAQILIHLSYINSLYILTIEDSGNGLSDQDIARLGERFFRIQSNAESGSGLGWSIAKRIAKAHHMDLQAERSEKLGGLKVTLSIPAPN</sequence>
<keyword evidence="11" id="KW-0902">Two-component regulatory system</keyword>
<dbReference type="GO" id="GO:0016301">
    <property type="term" value="F:kinase activity"/>
    <property type="evidence" value="ECO:0007669"/>
    <property type="project" value="UniProtKB-KW"/>
</dbReference>
<dbReference type="InterPro" id="IPR003661">
    <property type="entry name" value="HisK_dim/P_dom"/>
</dbReference>
<dbReference type="Gene3D" id="3.30.565.10">
    <property type="entry name" value="Histidine kinase-like ATPase, C-terminal domain"/>
    <property type="match status" value="1"/>
</dbReference>
<evidence type="ECO:0000313" key="16">
    <source>
        <dbReference type="Proteomes" id="UP000646911"/>
    </source>
</evidence>
<evidence type="ECO:0000259" key="14">
    <source>
        <dbReference type="PROSITE" id="PS50109"/>
    </source>
</evidence>
<dbReference type="RefSeq" id="WP_186953980.1">
    <property type="nucleotide sequence ID" value="NZ_JACOFX010000005.1"/>
</dbReference>
<comment type="subcellular location">
    <subcellularLocation>
        <location evidence="2">Membrane</location>
        <topology evidence="2">Multi-pass membrane protein</topology>
    </subcellularLocation>
</comment>
<keyword evidence="9" id="KW-0067">ATP-binding</keyword>
<keyword evidence="5" id="KW-0808">Transferase</keyword>
<evidence type="ECO:0000313" key="15">
    <source>
        <dbReference type="EMBL" id="MBC3908438.1"/>
    </source>
</evidence>
<dbReference type="Proteomes" id="UP000646911">
    <property type="component" value="Unassembled WGS sequence"/>
</dbReference>
<dbReference type="InterPro" id="IPR003594">
    <property type="entry name" value="HATPase_dom"/>
</dbReference>
<dbReference type="Pfam" id="PF02518">
    <property type="entry name" value="HATPase_c"/>
    <property type="match status" value="1"/>
</dbReference>
<dbReference type="SUPFAM" id="SSF55874">
    <property type="entry name" value="ATPase domain of HSP90 chaperone/DNA topoisomerase II/histidine kinase"/>
    <property type="match status" value="1"/>
</dbReference>
<dbReference type="CDD" id="cd00075">
    <property type="entry name" value="HATPase"/>
    <property type="match status" value="1"/>
</dbReference>
<protein>
    <recommendedName>
        <fullName evidence="3">histidine kinase</fullName>
        <ecNumber evidence="3">2.7.13.3</ecNumber>
    </recommendedName>
</protein>
<dbReference type="EC" id="2.7.13.3" evidence="3"/>
<keyword evidence="12 13" id="KW-0472">Membrane</keyword>
<dbReference type="PANTHER" id="PTHR45436:SF14">
    <property type="entry name" value="SENSOR PROTEIN QSEC"/>
    <property type="match status" value="1"/>
</dbReference>
<evidence type="ECO:0000256" key="13">
    <source>
        <dbReference type="SAM" id="Phobius"/>
    </source>
</evidence>
<keyword evidence="6 13" id="KW-0812">Transmembrane</keyword>
<evidence type="ECO:0000256" key="1">
    <source>
        <dbReference type="ARBA" id="ARBA00000085"/>
    </source>
</evidence>
<evidence type="ECO:0000256" key="10">
    <source>
        <dbReference type="ARBA" id="ARBA00022989"/>
    </source>
</evidence>
<dbReference type="Pfam" id="PF08521">
    <property type="entry name" value="2CSK_N"/>
    <property type="match status" value="1"/>
</dbReference>
<dbReference type="SUPFAM" id="SSF47384">
    <property type="entry name" value="Homodimeric domain of signal transducing histidine kinase"/>
    <property type="match status" value="1"/>
</dbReference>
<evidence type="ECO:0000256" key="11">
    <source>
        <dbReference type="ARBA" id="ARBA00023012"/>
    </source>
</evidence>
<dbReference type="Gene3D" id="1.10.287.130">
    <property type="match status" value="1"/>
</dbReference>
<dbReference type="CDD" id="cd00082">
    <property type="entry name" value="HisKA"/>
    <property type="match status" value="1"/>
</dbReference>
<dbReference type="PROSITE" id="PS50109">
    <property type="entry name" value="HIS_KIN"/>
    <property type="match status" value="1"/>
</dbReference>
<feature type="transmembrane region" description="Helical" evidence="13">
    <location>
        <begin position="157"/>
        <end position="176"/>
    </location>
</feature>
<dbReference type="SMART" id="SM00388">
    <property type="entry name" value="HisKA"/>
    <property type="match status" value="1"/>
</dbReference>
<comment type="catalytic activity">
    <reaction evidence="1">
        <text>ATP + protein L-histidine = ADP + protein N-phospho-L-histidine.</text>
        <dbReference type="EC" id="2.7.13.3"/>
    </reaction>
</comment>
<keyword evidence="7" id="KW-0547">Nucleotide-binding</keyword>
<dbReference type="InterPro" id="IPR050428">
    <property type="entry name" value="TCS_sensor_his_kinase"/>
</dbReference>
<evidence type="ECO:0000256" key="12">
    <source>
        <dbReference type="ARBA" id="ARBA00023136"/>
    </source>
</evidence>